<proteinExistence type="predicted"/>
<organism evidence="1 2">
    <name type="scientific">Pontibacter locisalis</name>
    <dbReference type="NCBI Taxonomy" id="1719035"/>
    <lineage>
        <taxon>Bacteria</taxon>
        <taxon>Pseudomonadati</taxon>
        <taxon>Bacteroidota</taxon>
        <taxon>Cytophagia</taxon>
        <taxon>Cytophagales</taxon>
        <taxon>Hymenobacteraceae</taxon>
        <taxon>Pontibacter</taxon>
    </lineage>
</organism>
<name>A0ABW5ISD2_9BACT</name>
<evidence type="ECO:0000313" key="2">
    <source>
        <dbReference type="Proteomes" id="UP001597544"/>
    </source>
</evidence>
<protein>
    <recommendedName>
        <fullName evidence="3">STAS/SEC14 domain-containing protein</fullName>
    </recommendedName>
</protein>
<reference evidence="2" key="1">
    <citation type="journal article" date="2019" name="Int. J. Syst. Evol. Microbiol.">
        <title>The Global Catalogue of Microorganisms (GCM) 10K type strain sequencing project: providing services to taxonomists for standard genome sequencing and annotation.</title>
        <authorList>
            <consortium name="The Broad Institute Genomics Platform"/>
            <consortium name="The Broad Institute Genome Sequencing Center for Infectious Disease"/>
            <person name="Wu L."/>
            <person name="Ma J."/>
        </authorList>
    </citation>
    <scope>NUCLEOTIDE SEQUENCE [LARGE SCALE GENOMIC DNA]</scope>
    <source>
        <strain evidence="2">KCTC 42498</strain>
    </source>
</reference>
<dbReference type="Proteomes" id="UP001597544">
    <property type="component" value="Unassembled WGS sequence"/>
</dbReference>
<dbReference type="EMBL" id="JBHULU010000027">
    <property type="protein sequence ID" value="MFD2515922.1"/>
    <property type="molecule type" value="Genomic_DNA"/>
</dbReference>
<comment type="caution">
    <text evidence="1">The sequence shown here is derived from an EMBL/GenBank/DDBJ whole genome shotgun (WGS) entry which is preliminary data.</text>
</comment>
<accession>A0ABW5ISD2</accession>
<sequence length="71" mass="7851">MSSAEYLSVLAQLAVGLLPASVEKIARVATGDTAREERLDAIYKHIRTAVALPLELRTFPTREEALRWLTA</sequence>
<keyword evidence="2" id="KW-1185">Reference proteome</keyword>
<evidence type="ECO:0008006" key="3">
    <source>
        <dbReference type="Google" id="ProtNLM"/>
    </source>
</evidence>
<gene>
    <name evidence="1" type="ORF">ACFSRY_18770</name>
</gene>
<evidence type="ECO:0000313" key="1">
    <source>
        <dbReference type="EMBL" id="MFD2515922.1"/>
    </source>
</evidence>